<reference evidence="1" key="1">
    <citation type="journal article" date="2021" name="Genome Biol. Evol.">
        <title>A High-Quality Reference Genome for a Parasitic Bivalve with Doubly Uniparental Inheritance (Bivalvia: Unionida).</title>
        <authorList>
            <person name="Smith C.H."/>
        </authorList>
    </citation>
    <scope>NUCLEOTIDE SEQUENCE</scope>
    <source>
        <strain evidence="1">CHS0354</strain>
    </source>
</reference>
<organism evidence="1 2">
    <name type="scientific">Potamilus streckersoni</name>
    <dbReference type="NCBI Taxonomy" id="2493646"/>
    <lineage>
        <taxon>Eukaryota</taxon>
        <taxon>Metazoa</taxon>
        <taxon>Spiralia</taxon>
        <taxon>Lophotrochozoa</taxon>
        <taxon>Mollusca</taxon>
        <taxon>Bivalvia</taxon>
        <taxon>Autobranchia</taxon>
        <taxon>Heteroconchia</taxon>
        <taxon>Palaeoheterodonta</taxon>
        <taxon>Unionida</taxon>
        <taxon>Unionoidea</taxon>
        <taxon>Unionidae</taxon>
        <taxon>Ambleminae</taxon>
        <taxon>Lampsilini</taxon>
        <taxon>Potamilus</taxon>
    </lineage>
</organism>
<accession>A0AAE0S3C0</accession>
<reference evidence="1" key="2">
    <citation type="journal article" date="2021" name="Genome Biol. Evol.">
        <title>Developing a high-quality reference genome for a parasitic bivalve with doubly uniparental inheritance (Bivalvia: Unionida).</title>
        <authorList>
            <person name="Smith C.H."/>
        </authorList>
    </citation>
    <scope>NUCLEOTIDE SEQUENCE</scope>
    <source>
        <strain evidence="1">CHS0354</strain>
        <tissue evidence="1">Mantle</tissue>
    </source>
</reference>
<dbReference type="EMBL" id="JAEAOA010001851">
    <property type="protein sequence ID" value="KAK3584333.1"/>
    <property type="molecule type" value="Genomic_DNA"/>
</dbReference>
<reference evidence="1" key="3">
    <citation type="submission" date="2023-05" db="EMBL/GenBank/DDBJ databases">
        <authorList>
            <person name="Smith C.H."/>
        </authorList>
    </citation>
    <scope>NUCLEOTIDE SEQUENCE</scope>
    <source>
        <strain evidence="1">CHS0354</strain>
        <tissue evidence="1">Mantle</tissue>
    </source>
</reference>
<keyword evidence="2" id="KW-1185">Reference proteome</keyword>
<feature type="non-terminal residue" evidence="1">
    <location>
        <position position="80"/>
    </location>
</feature>
<dbReference type="AlphaFoldDB" id="A0AAE0S3C0"/>
<evidence type="ECO:0000313" key="2">
    <source>
        <dbReference type="Proteomes" id="UP001195483"/>
    </source>
</evidence>
<dbReference type="Proteomes" id="UP001195483">
    <property type="component" value="Unassembled WGS sequence"/>
</dbReference>
<sequence>MVSELTFLSCIFEYYYKETDEEIGKLFYYSKTAAKNEEAKTIEIYQPFKKTDITKYKRTQFGRIGVGVVITVTMCSNEVQ</sequence>
<comment type="caution">
    <text evidence="1">The sequence shown here is derived from an EMBL/GenBank/DDBJ whole genome shotgun (WGS) entry which is preliminary data.</text>
</comment>
<protein>
    <submittedName>
        <fullName evidence="1">Uncharacterized protein</fullName>
    </submittedName>
</protein>
<gene>
    <name evidence="1" type="ORF">CHS0354_031004</name>
</gene>
<name>A0AAE0S3C0_9BIVA</name>
<evidence type="ECO:0000313" key="1">
    <source>
        <dbReference type="EMBL" id="KAK3584333.1"/>
    </source>
</evidence>
<proteinExistence type="predicted"/>